<accession>A0A0B0NPB0</accession>
<dbReference type="EMBL" id="KN398522">
    <property type="protein sequence ID" value="KHG12906.1"/>
    <property type="molecule type" value="Genomic_DNA"/>
</dbReference>
<keyword evidence="2" id="KW-1185">Reference proteome</keyword>
<reference evidence="2" key="1">
    <citation type="submission" date="2014-09" db="EMBL/GenBank/DDBJ databases">
        <authorList>
            <person name="Mudge J."/>
            <person name="Ramaraj T."/>
            <person name="Lindquist I.E."/>
            <person name="Bharti A.K."/>
            <person name="Sundararajan A."/>
            <person name="Cameron C.T."/>
            <person name="Woodward J.E."/>
            <person name="May G.D."/>
            <person name="Brubaker C."/>
            <person name="Broadhvest J."/>
            <person name="Wilkins T.A."/>
        </authorList>
    </citation>
    <scope>NUCLEOTIDE SEQUENCE</scope>
    <source>
        <strain evidence="2">cv. AKA8401</strain>
    </source>
</reference>
<dbReference type="Proteomes" id="UP000032142">
    <property type="component" value="Unassembled WGS sequence"/>
</dbReference>
<sequence>MKQQRLKFA</sequence>
<proteinExistence type="predicted"/>
<organism evidence="1 2">
    <name type="scientific">Gossypium arboreum</name>
    <name type="common">Tree cotton</name>
    <name type="synonym">Gossypium nanking</name>
    <dbReference type="NCBI Taxonomy" id="29729"/>
    <lineage>
        <taxon>Eukaryota</taxon>
        <taxon>Viridiplantae</taxon>
        <taxon>Streptophyta</taxon>
        <taxon>Embryophyta</taxon>
        <taxon>Tracheophyta</taxon>
        <taxon>Spermatophyta</taxon>
        <taxon>Magnoliopsida</taxon>
        <taxon>eudicotyledons</taxon>
        <taxon>Gunneridae</taxon>
        <taxon>Pentapetalae</taxon>
        <taxon>rosids</taxon>
        <taxon>malvids</taxon>
        <taxon>Malvales</taxon>
        <taxon>Malvaceae</taxon>
        <taxon>Malvoideae</taxon>
        <taxon>Gossypium</taxon>
    </lineage>
</organism>
<name>A0A0B0NPB0_GOSAR</name>
<evidence type="ECO:0000313" key="2">
    <source>
        <dbReference type="Proteomes" id="UP000032142"/>
    </source>
</evidence>
<protein>
    <submittedName>
        <fullName evidence="1">Uncharacterized protein</fullName>
    </submittedName>
</protein>
<gene>
    <name evidence="1" type="ORF">F383_17393</name>
</gene>
<evidence type="ECO:0000313" key="1">
    <source>
        <dbReference type="EMBL" id="KHG12906.1"/>
    </source>
</evidence>